<organism evidence="2 3">
    <name type="scientific">Eimeria mitis</name>
    <dbReference type="NCBI Taxonomy" id="44415"/>
    <lineage>
        <taxon>Eukaryota</taxon>
        <taxon>Sar</taxon>
        <taxon>Alveolata</taxon>
        <taxon>Apicomplexa</taxon>
        <taxon>Conoidasida</taxon>
        <taxon>Coccidia</taxon>
        <taxon>Eucoccidiorida</taxon>
        <taxon>Eimeriorina</taxon>
        <taxon>Eimeriidae</taxon>
        <taxon>Eimeria</taxon>
    </lineage>
</organism>
<gene>
    <name evidence="2" type="ORF">EMH_0020290</name>
</gene>
<dbReference type="OrthoDB" id="347301at2759"/>
<name>U6KJW6_9EIME</name>
<feature type="region of interest" description="Disordered" evidence="1">
    <location>
        <begin position="457"/>
        <end position="537"/>
    </location>
</feature>
<reference evidence="2" key="2">
    <citation type="submission" date="2013-10" db="EMBL/GenBank/DDBJ databases">
        <authorList>
            <person name="Aslett M."/>
        </authorList>
    </citation>
    <scope>NUCLEOTIDE SEQUENCE [LARGE SCALE GENOMIC DNA]</scope>
    <source>
        <strain evidence="2">Houghton</strain>
    </source>
</reference>
<keyword evidence="3" id="KW-1185">Reference proteome</keyword>
<feature type="region of interest" description="Disordered" evidence="1">
    <location>
        <begin position="1"/>
        <end position="47"/>
    </location>
</feature>
<dbReference type="GeneID" id="60403857"/>
<dbReference type="VEuPathDB" id="ToxoDB:EMH_0020290"/>
<feature type="compositionally biased region" description="Basic and acidic residues" evidence="1">
    <location>
        <begin position="251"/>
        <end position="260"/>
    </location>
</feature>
<dbReference type="Proteomes" id="UP000030744">
    <property type="component" value="Unassembled WGS sequence"/>
</dbReference>
<reference evidence="2" key="1">
    <citation type="submission" date="2013-10" db="EMBL/GenBank/DDBJ databases">
        <title>Genomic analysis of the causative agents of coccidiosis in chickens.</title>
        <authorList>
            <person name="Reid A.J."/>
            <person name="Blake D."/>
            <person name="Billington K."/>
            <person name="Browne H."/>
            <person name="Dunn M."/>
            <person name="Hung S."/>
            <person name="Kawahara F."/>
            <person name="Miranda-Saavedra D."/>
            <person name="Mourier T."/>
            <person name="Nagra H."/>
            <person name="Otto T.D."/>
            <person name="Rawlings N."/>
            <person name="Sanchez A."/>
            <person name="Sanders M."/>
            <person name="Subramaniam C."/>
            <person name="Tay Y."/>
            <person name="Dear P."/>
            <person name="Doerig C."/>
            <person name="Gruber A."/>
            <person name="Parkinson J."/>
            <person name="Shirley M."/>
            <person name="Wan K.L."/>
            <person name="Berriman M."/>
            <person name="Tomley F."/>
            <person name="Pain A."/>
        </authorList>
    </citation>
    <scope>NUCLEOTIDE SEQUENCE [LARGE SCALE GENOMIC DNA]</scope>
    <source>
        <strain evidence="2">Houghton</strain>
    </source>
</reference>
<feature type="region of interest" description="Disordered" evidence="1">
    <location>
        <begin position="237"/>
        <end position="278"/>
    </location>
</feature>
<evidence type="ECO:0000313" key="3">
    <source>
        <dbReference type="Proteomes" id="UP000030744"/>
    </source>
</evidence>
<dbReference type="AlphaFoldDB" id="U6KJW6"/>
<feature type="region of interest" description="Disordered" evidence="1">
    <location>
        <begin position="137"/>
        <end position="181"/>
    </location>
</feature>
<evidence type="ECO:0000313" key="2">
    <source>
        <dbReference type="EMBL" id="CDJ36552.1"/>
    </source>
</evidence>
<feature type="compositionally biased region" description="Low complexity" evidence="1">
    <location>
        <begin position="262"/>
        <end position="276"/>
    </location>
</feature>
<evidence type="ECO:0000256" key="1">
    <source>
        <dbReference type="SAM" id="MobiDB-lite"/>
    </source>
</evidence>
<protein>
    <submittedName>
        <fullName evidence="2">Uncharacterized protein</fullName>
    </submittedName>
</protein>
<feature type="compositionally biased region" description="Low complexity" evidence="1">
    <location>
        <begin position="21"/>
        <end position="35"/>
    </location>
</feature>
<dbReference type="RefSeq" id="XP_037878840.1">
    <property type="nucleotide sequence ID" value="XM_038022986.1"/>
</dbReference>
<dbReference type="EMBL" id="HG736251">
    <property type="protein sequence ID" value="CDJ36552.1"/>
    <property type="molecule type" value="Genomic_DNA"/>
</dbReference>
<sequence>MAPQVPPGEPGCRGPVGHGGPPTASSPSSSCNSLPIEKQFITPTVPPNEALRAEAAARVAAAARSLSDTEASLETAAGGRIPRILAEATDRRVRWQLQPPSSTKDRGAAAGAIPCGYRHGAAAGAAATTAAADGLTTGTTDAGNSSAGEEAHRVRVRCSRRQQQESEGSGSRKPGRHKQRRWLHQQLLVAALRRLILTAGDDPCDARIEMWGAPRQPSCWQLLQADPVARELYIKRKEGGWEGPPGAHSESSPEREDTDKLQQQQQQQEQQQQQQQLPDPLLQRKSHCLKIMKQQQQQMGRPSLRAASVDGLRHSELLRQAVSDSEHSGTDTESAPKAAAEAAAAAAAAAAALAATGVAGATSSAASALARELEVQRLLLQQMAGSELQLLPSVQRIKSLRAAFRPMKQITRDAAAFFCLSAAIENAIRQAYTSLAAVKGGLRQQLQQLLQQNAAEAAKATEQQRRRPILNSGSSSGGSPTGSSPMIGSSKGSSSSSSSSTSSSSTNSSRTSNTSSSLRCVRLNRDSELPKTEAMTKASLSADELHLLESVERLQQQAAAGGSAAGEKRDWLLLWRLTGFERKVAHGLVALAADLDSLSLSPLDLPPPNNGTPCAVRQQQQQQTSRRKLPAGAQQKVLIICRKPQADTVSLPPVSLAALLVGAVTAAI</sequence>
<feature type="compositionally biased region" description="Low complexity" evidence="1">
    <location>
        <begin position="481"/>
        <end position="517"/>
    </location>
</feature>
<accession>U6KJW6</accession>
<proteinExistence type="predicted"/>